<dbReference type="OrthoDB" id="10518270at2759"/>
<feature type="region of interest" description="Disordered" evidence="1">
    <location>
        <begin position="161"/>
        <end position="193"/>
    </location>
</feature>
<evidence type="ECO:0000313" key="3">
    <source>
        <dbReference type="Proteomes" id="UP000479710"/>
    </source>
</evidence>
<evidence type="ECO:0000256" key="1">
    <source>
        <dbReference type="SAM" id="MobiDB-lite"/>
    </source>
</evidence>
<proteinExistence type="predicted"/>
<organism evidence="2 3">
    <name type="scientific">Oryza meyeriana var. granulata</name>
    <dbReference type="NCBI Taxonomy" id="110450"/>
    <lineage>
        <taxon>Eukaryota</taxon>
        <taxon>Viridiplantae</taxon>
        <taxon>Streptophyta</taxon>
        <taxon>Embryophyta</taxon>
        <taxon>Tracheophyta</taxon>
        <taxon>Spermatophyta</taxon>
        <taxon>Magnoliopsida</taxon>
        <taxon>Liliopsida</taxon>
        <taxon>Poales</taxon>
        <taxon>Poaceae</taxon>
        <taxon>BOP clade</taxon>
        <taxon>Oryzoideae</taxon>
        <taxon>Oryzeae</taxon>
        <taxon>Oryzinae</taxon>
        <taxon>Oryza</taxon>
        <taxon>Oryza meyeriana</taxon>
    </lineage>
</organism>
<accession>A0A6G1E1J1</accession>
<gene>
    <name evidence="2" type="ORF">E2562_023346</name>
</gene>
<dbReference type="EMBL" id="SPHZ02000005">
    <property type="protein sequence ID" value="KAF0918264.1"/>
    <property type="molecule type" value="Genomic_DNA"/>
</dbReference>
<feature type="region of interest" description="Disordered" evidence="1">
    <location>
        <begin position="207"/>
        <end position="256"/>
    </location>
</feature>
<evidence type="ECO:0000313" key="2">
    <source>
        <dbReference type="EMBL" id="KAF0918264.1"/>
    </source>
</evidence>
<keyword evidence="3" id="KW-1185">Reference proteome</keyword>
<sequence>MDPLNQLPYRERNCKFGCLSLMSTGMVPYNPFIPMSKNSSDEKLCRENGIIPDKLLWARSRICRLSMPMSRGGIGPSSWFVSRTRRCNDDKLASDSGMGPVRLLLDSLSFWSRVNVLPSSAEAQVGRDLTGEGVVPQQEGTQSSEAANARRYAPMKPIEAQVKASQEGKVSHGRGDGPGEPKARQAERHHSWHAPATAADHALPAAEADAAVPPSKPGRMAADPCLESQQRSLVSAAGGDDRQHGEEQRRKQQQLTHETHLAGLRLSVLYVQWRRNSVQAVGSNLAIGRLAASTGYLQWQDLL</sequence>
<dbReference type="Proteomes" id="UP000479710">
    <property type="component" value="Unassembled WGS sequence"/>
</dbReference>
<protein>
    <submittedName>
        <fullName evidence="2">Uncharacterized protein</fullName>
    </submittedName>
</protein>
<comment type="caution">
    <text evidence="2">The sequence shown here is derived from an EMBL/GenBank/DDBJ whole genome shotgun (WGS) entry which is preliminary data.</text>
</comment>
<feature type="compositionally biased region" description="Basic and acidic residues" evidence="1">
    <location>
        <begin position="239"/>
        <end position="250"/>
    </location>
</feature>
<feature type="compositionally biased region" description="Basic and acidic residues" evidence="1">
    <location>
        <begin position="169"/>
        <end position="189"/>
    </location>
</feature>
<name>A0A6G1E1J1_9ORYZ</name>
<feature type="region of interest" description="Disordered" evidence="1">
    <location>
        <begin position="133"/>
        <end position="152"/>
    </location>
</feature>
<reference evidence="2 3" key="1">
    <citation type="submission" date="2019-11" db="EMBL/GenBank/DDBJ databases">
        <title>Whole genome sequence of Oryza granulata.</title>
        <authorList>
            <person name="Li W."/>
        </authorList>
    </citation>
    <scope>NUCLEOTIDE SEQUENCE [LARGE SCALE GENOMIC DNA]</scope>
    <source>
        <strain evidence="3">cv. Menghai</strain>
        <tissue evidence="2">Leaf</tissue>
    </source>
</reference>
<dbReference type="AlphaFoldDB" id="A0A6G1E1J1"/>